<dbReference type="CDD" id="cd01948">
    <property type="entry name" value="EAL"/>
    <property type="match status" value="1"/>
</dbReference>
<dbReference type="InterPro" id="IPR035965">
    <property type="entry name" value="PAS-like_dom_sf"/>
</dbReference>
<dbReference type="Pfam" id="PF00563">
    <property type="entry name" value="EAL"/>
    <property type="match status" value="1"/>
</dbReference>
<dbReference type="SMART" id="SM00052">
    <property type="entry name" value="EAL"/>
    <property type="match status" value="1"/>
</dbReference>
<dbReference type="Gene3D" id="3.30.70.270">
    <property type="match status" value="1"/>
</dbReference>
<evidence type="ECO:0000259" key="2">
    <source>
        <dbReference type="PROSITE" id="PS50112"/>
    </source>
</evidence>
<feature type="domain" description="PAS" evidence="2">
    <location>
        <begin position="272"/>
        <end position="318"/>
    </location>
</feature>
<dbReference type="SMART" id="SM00086">
    <property type="entry name" value="PAC"/>
    <property type="match status" value="1"/>
</dbReference>
<feature type="domain" description="PAC" evidence="3">
    <location>
        <begin position="345"/>
        <end position="397"/>
    </location>
</feature>
<dbReference type="Pfam" id="PF11845">
    <property type="entry name" value="Tll0287-like"/>
    <property type="match status" value="1"/>
</dbReference>
<keyword evidence="1" id="KW-1133">Transmembrane helix</keyword>
<dbReference type="SMART" id="SM00267">
    <property type="entry name" value="GGDEF"/>
    <property type="match status" value="1"/>
</dbReference>
<evidence type="ECO:0000313" key="7">
    <source>
        <dbReference type="Proteomes" id="UP000078428"/>
    </source>
</evidence>
<proteinExistence type="predicted"/>
<dbReference type="InterPro" id="IPR000160">
    <property type="entry name" value="GGDEF_dom"/>
</dbReference>
<dbReference type="PROSITE" id="PS50883">
    <property type="entry name" value="EAL"/>
    <property type="match status" value="1"/>
</dbReference>
<dbReference type="Proteomes" id="UP000078428">
    <property type="component" value="Unassembled WGS sequence"/>
</dbReference>
<gene>
    <name evidence="6" type="ORF">A6A04_15745</name>
</gene>
<dbReference type="SUPFAM" id="SSF141868">
    <property type="entry name" value="EAL domain-like"/>
    <property type="match status" value="1"/>
</dbReference>
<dbReference type="InterPro" id="IPR052155">
    <property type="entry name" value="Biofilm_reg_signaling"/>
</dbReference>
<dbReference type="InterPro" id="IPR043128">
    <property type="entry name" value="Rev_trsase/Diguanyl_cyclase"/>
</dbReference>
<dbReference type="NCBIfam" id="TIGR00254">
    <property type="entry name" value="GGDEF"/>
    <property type="match status" value="1"/>
</dbReference>
<dbReference type="GO" id="GO:0003824">
    <property type="term" value="F:catalytic activity"/>
    <property type="evidence" value="ECO:0007669"/>
    <property type="project" value="UniProtKB-ARBA"/>
</dbReference>
<dbReference type="PROSITE" id="PS50887">
    <property type="entry name" value="GGDEF"/>
    <property type="match status" value="1"/>
</dbReference>
<dbReference type="SUPFAM" id="SSF55073">
    <property type="entry name" value="Nucleotide cyclase"/>
    <property type="match status" value="1"/>
</dbReference>
<evidence type="ECO:0000259" key="3">
    <source>
        <dbReference type="PROSITE" id="PS50113"/>
    </source>
</evidence>
<feature type="transmembrane region" description="Helical" evidence="1">
    <location>
        <begin position="30"/>
        <end position="51"/>
    </location>
</feature>
<dbReference type="Gene3D" id="3.30.450.20">
    <property type="entry name" value="PAS domain"/>
    <property type="match status" value="1"/>
</dbReference>
<dbReference type="CDD" id="cd00130">
    <property type="entry name" value="PAS"/>
    <property type="match status" value="1"/>
</dbReference>
<dbReference type="InterPro" id="IPR000700">
    <property type="entry name" value="PAS-assoc_C"/>
</dbReference>
<keyword evidence="7" id="KW-1185">Reference proteome</keyword>
<dbReference type="STRING" id="1285242.A6A04_15745"/>
<accession>A0A178MUT7</accession>
<dbReference type="NCBIfam" id="TIGR00229">
    <property type="entry name" value="sensory_box"/>
    <property type="match status" value="1"/>
</dbReference>
<reference evidence="6 7" key="1">
    <citation type="submission" date="2016-04" db="EMBL/GenBank/DDBJ databases">
        <title>Draft genome sequence of freshwater magnetotactic bacteria Magnetospirillum marisnigri SP-1 and Magnetospirillum moscoviense BB-1.</title>
        <authorList>
            <person name="Koziaeva V."/>
            <person name="Dziuba M.V."/>
            <person name="Ivanov T.M."/>
            <person name="Kuznetsov B."/>
            <person name="Grouzdev D.S."/>
        </authorList>
    </citation>
    <scope>NUCLEOTIDE SEQUENCE [LARGE SCALE GENOMIC DNA]</scope>
    <source>
        <strain evidence="6 7">SP-1</strain>
    </source>
</reference>
<dbReference type="Pfam" id="PF00990">
    <property type="entry name" value="GGDEF"/>
    <property type="match status" value="1"/>
</dbReference>
<dbReference type="InterPro" id="IPR035919">
    <property type="entry name" value="EAL_sf"/>
</dbReference>
<keyword evidence="1" id="KW-0812">Transmembrane</keyword>
<dbReference type="InterPro" id="IPR001633">
    <property type="entry name" value="EAL_dom"/>
</dbReference>
<dbReference type="CDD" id="cd01949">
    <property type="entry name" value="GGDEF"/>
    <property type="match status" value="1"/>
</dbReference>
<dbReference type="Gene3D" id="3.20.20.450">
    <property type="entry name" value="EAL domain"/>
    <property type="match status" value="1"/>
</dbReference>
<protein>
    <submittedName>
        <fullName evidence="6">Signal transduction protein</fullName>
    </submittedName>
</protein>
<evidence type="ECO:0000256" key="1">
    <source>
        <dbReference type="SAM" id="Phobius"/>
    </source>
</evidence>
<organism evidence="6 7">
    <name type="scientific">Paramagnetospirillum marisnigri</name>
    <dbReference type="NCBI Taxonomy" id="1285242"/>
    <lineage>
        <taxon>Bacteria</taxon>
        <taxon>Pseudomonadati</taxon>
        <taxon>Pseudomonadota</taxon>
        <taxon>Alphaproteobacteria</taxon>
        <taxon>Rhodospirillales</taxon>
        <taxon>Magnetospirillaceae</taxon>
        <taxon>Paramagnetospirillum</taxon>
    </lineage>
</organism>
<dbReference type="PANTHER" id="PTHR44757">
    <property type="entry name" value="DIGUANYLATE CYCLASE DGCP"/>
    <property type="match status" value="1"/>
</dbReference>
<dbReference type="FunFam" id="3.30.70.270:FF:000001">
    <property type="entry name" value="Diguanylate cyclase domain protein"/>
    <property type="match status" value="1"/>
</dbReference>
<keyword evidence="1" id="KW-0472">Membrane</keyword>
<feature type="domain" description="EAL" evidence="4">
    <location>
        <begin position="571"/>
        <end position="824"/>
    </location>
</feature>
<dbReference type="InterPro" id="IPR021796">
    <property type="entry name" value="Tll0287-like_dom"/>
</dbReference>
<name>A0A178MUT7_9PROT</name>
<evidence type="ECO:0000259" key="5">
    <source>
        <dbReference type="PROSITE" id="PS50887"/>
    </source>
</evidence>
<feature type="domain" description="GGDEF" evidence="5">
    <location>
        <begin position="429"/>
        <end position="562"/>
    </location>
</feature>
<dbReference type="PROSITE" id="PS50112">
    <property type="entry name" value="PAS"/>
    <property type="match status" value="1"/>
</dbReference>
<dbReference type="Gene3D" id="3.30.450.290">
    <property type="match status" value="1"/>
</dbReference>
<dbReference type="PANTHER" id="PTHR44757:SF2">
    <property type="entry name" value="BIOFILM ARCHITECTURE MAINTENANCE PROTEIN MBAA"/>
    <property type="match status" value="1"/>
</dbReference>
<dbReference type="InterPro" id="IPR029787">
    <property type="entry name" value="Nucleotide_cyclase"/>
</dbReference>
<comment type="caution">
    <text evidence="6">The sequence shown here is derived from an EMBL/GenBank/DDBJ whole genome shotgun (WGS) entry which is preliminary data.</text>
</comment>
<dbReference type="Pfam" id="PF13426">
    <property type="entry name" value="PAS_9"/>
    <property type="match status" value="1"/>
</dbReference>
<dbReference type="SMART" id="SM00091">
    <property type="entry name" value="PAS"/>
    <property type="match status" value="1"/>
</dbReference>
<dbReference type="EMBL" id="LWQT01000043">
    <property type="protein sequence ID" value="OAN52776.1"/>
    <property type="molecule type" value="Genomic_DNA"/>
</dbReference>
<dbReference type="InterPro" id="IPR001610">
    <property type="entry name" value="PAC"/>
</dbReference>
<dbReference type="AlphaFoldDB" id="A0A178MUT7"/>
<dbReference type="PROSITE" id="PS50113">
    <property type="entry name" value="PAC"/>
    <property type="match status" value="1"/>
</dbReference>
<sequence length="831" mass="92549">MQASRSGLDGDGETPDRVTDRLPRRARSIVLRYAALAVLAWSLLLGGSLWWNVQRQEIISFDMALNSARGAFDKDVAYRAWASSHGGVYVEPSEKTPPSPWMAHLPDRDLLTTDGRLLTLMNPAYMLREMMQDYGDLYGIKGRIVGIVYLNPNNEADPWEAEAIRQFSAGSIKEKLAVTDVDGAPHLRLIKPFIMEQSCQKCHGHLGFKNGEVRGAVGVAVPLAPYRAAEAAAVLALAASHGGIWLLGLGGILVISRRSAVRMAEKERAEEENRLAAHVFRYALDATIITDVDGRILRANPMFTEMTGYTSQDVIGTNPRLLRSDHHDESFYQEMWQSISATGRWQGEIWNRRRDGSIFVAWESIVAVKDEQGRVRYYIGSFNDITDQVEAQRHILRLAHYDVLTELPNRVLFQDRLERAVVHALRHDRQAALLFLDLDGFKKVNDTMGHRAGDELLKEVARRLRQCVRMTDTIARLGGDEFTVIVDEIASPADAVVVADKILAELALPMVIEGREVFIGASIGISVYPDHGRSGDELLKHADTAMYQAKASGKGRHNFYAAEMTRREERRLELESALRQTVEDGGFEVHYQPKADLRTGAISGFEALVRWTHPQFGAVSPADFIPIAEEMHLVERIDMLVLGKACRQGRIWREAGHDITMAVNLSGGDFRDGNLPETIAAVLAVTGFPAECLELEITETFVLDLEQQQRQVLDALKKLEIRLAIDDFGTGYSSLSYLKCLPVDTLKIDRSFVRDLARDSRDMMLVGSIIGIAHSLGLKVVAEGIEEADQKAILITQECDEMQGYFLAKPMPPDQANIFLMRHALDAGDAA</sequence>
<evidence type="ECO:0000313" key="6">
    <source>
        <dbReference type="EMBL" id="OAN52776.1"/>
    </source>
</evidence>
<dbReference type="SUPFAM" id="SSF55785">
    <property type="entry name" value="PYP-like sensor domain (PAS domain)"/>
    <property type="match status" value="1"/>
</dbReference>
<evidence type="ECO:0000259" key="4">
    <source>
        <dbReference type="PROSITE" id="PS50883"/>
    </source>
</evidence>
<dbReference type="InterPro" id="IPR000014">
    <property type="entry name" value="PAS"/>
</dbReference>